<feature type="transmembrane region" description="Helical" evidence="9">
    <location>
        <begin position="185"/>
        <end position="207"/>
    </location>
</feature>
<dbReference type="Proteomes" id="UP001165296">
    <property type="component" value="Unassembled WGS sequence"/>
</dbReference>
<keyword evidence="8 9" id="KW-0472">Membrane</keyword>
<evidence type="ECO:0000256" key="5">
    <source>
        <dbReference type="ARBA" id="ARBA00022692"/>
    </source>
</evidence>
<feature type="transmembrane region" description="Helical" evidence="9">
    <location>
        <begin position="331"/>
        <end position="351"/>
    </location>
</feature>
<dbReference type="EMBL" id="JAJADR010000009">
    <property type="protein sequence ID" value="MCB2410617.1"/>
    <property type="molecule type" value="Genomic_DNA"/>
</dbReference>
<keyword evidence="1" id="KW-0813">Transport</keyword>
<evidence type="ECO:0000256" key="3">
    <source>
        <dbReference type="ARBA" id="ARBA00022519"/>
    </source>
</evidence>
<dbReference type="RefSeq" id="WP_226179687.1">
    <property type="nucleotide sequence ID" value="NZ_JAJADR010000009.1"/>
</dbReference>
<evidence type="ECO:0000256" key="9">
    <source>
        <dbReference type="SAM" id="Phobius"/>
    </source>
</evidence>
<keyword evidence="11" id="KW-1185">Reference proteome</keyword>
<evidence type="ECO:0000256" key="7">
    <source>
        <dbReference type="ARBA" id="ARBA00022989"/>
    </source>
</evidence>
<evidence type="ECO:0000256" key="4">
    <source>
        <dbReference type="ARBA" id="ARBA00022597"/>
    </source>
</evidence>
<sequence>MAVIWGVILHALGGFASGSFYLPYKKVKGWSWESYWLVGGIVSWVFAPLLMGSLTVKNLFGVLAQADSETLLWTYMWGVLWGFGGLTFGLAMRYLGLSLGMAVTLGLCAVFGTLVPPIWQDMFGGLVDTKAFGELLSTSSGQVILIGLVVCVLGILICGLAGVMKEKHLTADQKKEGVAEFDLRKGVGVAVFSGVMSACMSFGLTAGQPIADIAKASGTDPLYMNNAILVVVLLGGLTTNAVWCIYLNIKNKTYTDYLNPTFPALRNVLFCAMAGFTWYLQFFFYGMGDSQMGDYRFSGWTLHMAFIIAFSSMWGLYLHEWRGANRLTMRTVSLGILAVVLSTVIVGYGNYLGSEAPAAQEAKTPQKATSAVSVAATAAGETRGAALPARVTQNEQ</sequence>
<feature type="transmembrane region" description="Helical" evidence="9">
    <location>
        <begin position="227"/>
        <end position="247"/>
    </location>
</feature>
<feature type="transmembrane region" description="Helical" evidence="9">
    <location>
        <begin position="36"/>
        <end position="60"/>
    </location>
</feature>
<gene>
    <name evidence="10" type="primary">rhaT</name>
    <name evidence="10" type="ORF">LGH74_21700</name>
</gene>
<dbReference type="NCBIfam" id="NF010024">
    <property type="entry name" value="PRK13499.1-4"/>
    <property type="match status" value="1"/>
</dbReference>
<evidence type="ECO:0000313" key="10">
    <source>
        <dbReference type="EMBL" id="MCB2410617.1"/>
    </source>
</evidence>
<feature type="transmembrane region" description="Helical" evidence="9">
    <location>
        <begin position="139"/>
        <end position="164"/>
    </location>
</feature>
<feature type="transmembrane region" description="Helical" evidence="9">
    <location>
        <begin position="300"/>
        <end position="319"/>
    </location>
</feature>
<feature type="transmembrane region" description="Helical" evidence="9">
    <location>
        <begin position="72"/>
        <end position="92"/>
    </location>
</feature>
<evidence type="ECO:0000256" key="8">
    <source>
        <dbReference type="ARBA" id="ARBA00023136"/>
    </source>
</evidence>
<evidence type="ECO:0000313" key="11">
    <source>
        <dbReference type="Proteomes" id="UP001165296"/>
    </source>
</evidence>
<name>A0ABS8AXR8_9BACT</name>
<feature type="transmembrane region" description="Helical" evidence="9">
    <location>
        <begin position="99"/>
        <end position="119"/>
    </location>
</feature>
<evidence type="ECO:0000256" key="2">
    <source>
        <dbReference type="ARBA" id="ARBA00022475"/>
    </source>
</evidence>
<accession>A0ABS8AXR8</accession>
<comment type="caution">
    <text evidence="10">The sequence shown here is derived from an EMBL/GenBank/DDBJ whole genome shotgun (WGS) entry which is preliminary data.</text>
</comment>
<keyword evidence="7 9" id="KW-1133">Transmembrane helix</keyword>
<proteinExistence type="predicted"/>
<dbReference type="InterPro" id="IPR004673">
    <property type="entry name" value="L-rhamnose-proton_sym_RhaT"/>
</dbReference>
<reference evidence="10" key="1">
    <citation type="submission" date="2021-10" db="EMBL/GenBank/DDBJ databases">
        <authorList>
            <person name="Dean J.D."/>
            <person name="Kim M.K."/>
            <person name="Newey C.N."/>
            <person name="Stoker T.S."/>
            <person name="Thompson D.W."/>
            <person name="Grose J.H."/>
        </authorList>
    </citation>
    <scope>NUCLEOTIDE SEQUENCE</scope>
    <source>
        <strain evidence="10">BT178</strain>
    </source>
</reference>
<feature type="transmembrane region" description="Helical" evidence="9">
    <location>
        <begin position="268"/>
        <end position="288"/>
    </location>
</feature>
<organism evidence="10 11">
    <name type="scientific">Hymenobacter lucidus</name>
    <dbReference type="NCBI Taxonomy" id="2880930"/>
    <lineage>
        <taxon>Bacteria</taxon>
        <taxon>Pseudomonadati</taxon>
        <taxon>Bacteroidota</taxon>
        <taxon>Cytophagia</taxon>
        <taxon>Cytophagales</taxon>
        <taxon>Hymenobacteraceae</taxon>
        <taxon>Hymenobacter</taxon>
    </lineage>
</organism>
<keyword evidence="2" id="KW-1003">Cell membrane</keyword>
<protein>
    <submittedName>
        <fullName evidence="10">L-rhamnose/proton symporter RhaT</fullName>
    </submittedName>
</protein>
<keyword evidence="4" id="KW-0762">Sugar transport</keyword>
<keyword evidence="6" id="KW-0769">Symport</keyword>
<evidence type="ECO:0000256" key="6">
    <source>
        <dbReference type="ARBA" id="ARBA00022847"/>
    </source>
</evidence>
<feature type="transmembrane region" description="Helical" evidence="9">
    <location>
        <begin position="6"/>
        <end position="24"/>
    </location>
</feature>
<dbReference type="Pfam" id="PF06379">
    <property type="entry name" value="RhaT"/>
    <property type="match status" value="1"/>
</dbReference>
<evidence type="ECO:0000256" key="1">
    <source>
        <dbReference type="ARBA" id="ARBA00022448"/>
    </source>
</evidence>
<keyword evidence="3" id="KW-0997">Cell inner membrane</keyword>
<keyword evidence="5 9" id="KW-0812">Transmembrane</keyword>